<dbReference type="PIRSF" id="PIRSF006157">
    <property type="entry name" value="Doxgns_DODA"/>
    <property type="match status" value="1"/>
</dbReference>
<reference evidence="8" key="1">
    <citation type="submission" date="2021-01" db="EMBL/GenBank/DDBJ databases">
        <title>Genome public.</title>
        <authorList>
            <person name="Liu C."/>
            <person name="Sun Q."/>
        </authorList>
    </citation>
    <scope>NUCLEOTIDE SEQUENCE [LARGE SCALE GENOMIC DNA]</scope>
    <source>
        <strain evidence="8">CGMCC 1.18722</strain>
    </source>
</reference>
<dbReference type="InterPro" id="IPR014436">
    <property type="entry name" value="Extradiol_dOase_DODA"/>
</dbReference>
<dbReference type="RefSeq" id="WP_202086145.1">
    <property type="nucleotide sequence ID" value="NZ_JAERTZ010000025.1"/>
</dbReference>
<dbReference type="PANTHER" id="PTHR30096:SF0">
    <property type="entry name" value="4,5-DOPA DIOXYGENASE EXTRADIOL-LIKE PROTEIN"/>
    <property type="match status" value="1"/>
</dbReference>
<organism evidence="7 8">
    <name type="scientific">Zobellella iuensis</name>
    <dbReference type="NCBI Taxonomy" id="2803811"/>
    <lineage>
        <taxon>Bacteria</taxon>
        <taxon>Pseudomonadati</taxon>
        <taxon>Pseudomonadota</taxon>
        <taxon>Gammaproteobacteria</taxon>
        <taxon>Aeromonadales</taxon>
        <taxon>Aeromonadaceae</taxon>
        <taxon>Zobellella</taxon>
    </lineage>
</organism>
<accession>A0ABS1QUF6</accession>
<dbReference type="PANTHER" id="PTHR30096">
    <property type="entry name" value="4,5-DOPA DIOXYGENASE EXTRADIOL-LIKE PROTEIN"/>
    <property type="match status" value="1"/>
</dbReference>
<evidence type="ECO:0000313" key="8">
    <source>
        <dbReference type="Proteomes" id="UP000638570"/>
    </source>
</evidence>
<evidence type="ECO:0000256" key="5">
    <source>
        <dbReference type="ARBA" id="ARBA00023002"/>
    </source>
</evidence>
<evidence type="ECO:0000256" key="4">
    <source>
        <dbReference type="ARBA" id="ARBA00022833"/>
    </source>
</evidence>
<keyword evidence="8" id="KW-1185">Reference proteome</keyword>
<comment type="caution">
    <text evidence="7">The sequence shown here is derived from an EMBL/GenBank/DDBJ whole genome shotgun (WGS) entry which is preliminary data.</text>
</comment>
<keyword evidence="5" id="KW-0560">Oxidoreductase</keyword>
<evidence type="ECO:0000313" key="7">
    <source>
        <dbReference type="EMBL" id="MBL1378247.1"/>
    </source>
</evidence>
<protein>
    <submittedName>
        <fullName evidence="7">Dioxygenase</fullName>
    </submittedName>
</protein>
<evidence type="ECO:0000256" key="1">
    <source>
        <dbReference type="ARBA" id="ARBA00001947"/>
    </source>
</evidence>
<keyword evidence="4" id="KW-0862">Zinc</keyword>
<evidence type="ECO:0000256" key="2">
    <source>
        <dbReference type="ARBA" id="ARBA00007581"/>
    </source>
</evidence>
<gene>
    <name evidence="7" type="ORF">JKV55_13070</name>
</gene>
<keyword evidence="7" id="KW-0223">Dioxygenase</keyword>
<keyword evidence="3" id="KW-0479">Metal-binding</keyword>
<dbReference type="Proteomes" id="UP000638570">
    <property type="component" value="Unassembled WGS sequence"/>
</dbReference>
<dbReference type="CDD" id="cd07363">
    <property type="entry name" value="45_DOPA_Dioxygenase"/>
    <property type="match status" value="1"/>
</dbReference>
<dbReference type="GO" id="GO:0051213">
    <property type="term" value="F:dioxygenase activity"/>
    <property type="evidence" value="ECO:0007669"/>
    <property type="project" value="UniProtKB-KW"/>
</dbReference>
<dbReference type="InterPro" id="IPR004183">
    <property type="entry name" value="Xdiol_dOase_suB"/>
</dbReference>
<evidence type="ECO:0000259" key="6">
    <source>
        <dbReference type="Pfam" id="PF02900"/>
    </source>
</evidence>
<comment type="similarity">
    <text evidence="2">Belongs to the DODA-type extradiol aromatic ring-opening dioxygenase family.</text>
</comment>
<sequence length="258" mass="28365">MTSMPVFFVSHGAPTFAVEPGLIGPLLRQTAARLPVPAAILVVSPHWITPDPMVTASARPETLHDFGGFPEPLYRLQYPAPGQPELAQQLVALLRAQGYRAATDATRGLDHGAWVPLRYLYPEADIPVLQLSMPAWLGAPQAWTLGEALQPLRERGVLILASGSLTHNLYEFRENAVIDADYALAFERWARAAVMRHDREALIDYLNAAPHGRRAHPTPDHYLPLLVAAGAATAEARVTVLEGDMRYGMLSMESYLFE</sequence>
<dbReference type="EMBL" id="JAERTZ010000025">
    <property type="protein sequence ID" value="MBL1378247.1"/>
    <property type="molecule type" value="Genomic_DNA"/>
</dbReference>
<proteinExistence type="inferred from homology"/>
<evidence type="ECO:0000256" key="3">
    <source>
        <dbReference type="ARBA" id="ARBA00022723"/>
    </source>
</evidence>
<comment type="cofactor">
    <cofactor evidence="1">
        <name>Zn(2+)</name>
        <dbReference type="ChEBI" id="CHEBI:29105"/>
    </cofactor>
</comment>
<dbReference type="Gene3D" id="3.40.830.10">
    <property type="entry name" value="LigB-like"/>
    <property type="match status" value="1"/>
</dbReference>
<dbReference type="Pfam" id="PF02900">
    <property type="entry name" value="LigB"/>
    <property type="match status" value="1"/>
</dbReference>
<name>A0ABS1QUF6_9GAMM</name>
<feature type="domain" description="Extradiol ring-cleavage dioxygenase class III enzyme subunit B" evidence="6">
    <location>
        <begin position="32"/>
        <end position="237"/>
    </location>
</feature>
<dbReference type="SUPFAM" id="SSF53213">
    <property type="entry name" value="LigB-like"/>
    <property type="match status" value="1"/>
</dbReference>